<keyword evidence="2" id="KW-0808">Transferase</keyword>
<keyword evidence="3" id="KW-1185">Reference proteome</keyword>
<dbReference type="PANTHER" id="PTHR42912">
    <property type="entry name" value="METHYLTRANSFERASE"/>
    <property type="match status" value="1"/>
</dbReference>
<dbReference type="GO" id="GO:0032259">
    <property type="term" value="P:methylation"/>
    <property type="evidence" value="ECO:0007669"/>
    <property type="project" value="UniProtKB-KW"/>
</dbReference>
<sequence>MSMTSEKSEFRVRELVLGIEGLALLRNAIDADEGFLERRLAEIRKFANGAGEGLPGGGASVGELDAGTGYAAWSGLYDSLPSSYLEVEEPVMHRLFDEGPTGTALDAACGTGRTTAALAARGYRTIGVDQSPDMLEHARRKVPDGEFLEGRLEKLPLEDDSVDLAVSTLALTHMTDLTGAVAELARVVRPGGRVIVSDLHPFVITLQGQCLFVAGDDELAFVRNHVHLAGDYLRAFADAGLTVRACYEPLFNGRLSPGGYEEHISEAARAAWNNIPIVIVWEAVKPAGGAAA</sequence>
<feature type="domain" description="Methyltransferase type 11" evidence="1">
    <location>
        <begin position="105"/>
        <end position="196"/>
    </location>
</feature>
<reference evidence="2 3" key="1">
    <citation type="submission" date="2019-07" db="EMBL/GenBank/DDBJ databases">
        <authorList>
            <person name="Zhu P."/>
        </authorList>
    </citation>
    <scope>NUCLEOTIDE SEQUENCE [LARGE SCALE GENOMIC DNA]</scope>
    <source>
        <strain evidence="2 3">SSL-25</strain>
    </source>
</reference>
<dbReference type="GO" id="GO:0008757">
    <property type="term" value="F:S-adenosylmethionine-dependent methyltransferase activity"/>
    <property type="evidence" value="ECO:0007669"/>
    <property type="project" value="InterPro"/>
</dbReference>
<evidence type="ECO:0000313" key="2">
    <source>
        <dbReference type="EMBL" id="QDY76154.1"/>
    </source>
</evidence>
<proteinExistence type="predicted"/>
<dbReference type="InterPro" id="IPR029063">
    <property type="entry name" value="SAM-dependent_MTases_sf"/>
</dbReference>
<gene>
    <name evidence="2" type="ORF">FQU76_06020</name>
</gene>
<dbReference type="KEGG" id="sqz:FQU76_06020"/>
<dbReference type="SUPFAM" id="SSF53335">
    <property type="entry name" value="S-adenosyl-L-methionine-dependent methyltransferases"/>
    <property type="match status" value="1"/>
</dbReference>
<name>A0A5B8J6U1_9ACTN</name>
<dbReference type="EMBL" id="CP042266">
    <property type="protein sequence ID" value="QDY76154.1"/>
    <property type="molecule type" value="Genomic_DNA"/>
</dbReference>
<organism evidence="2 3">
    <name type="scientific">Streptomyces qinzhouensis</name>
    <dbReference type="NCBI Taxonomy" id="2599401"/>
    <lineage>
        <taxon>Bacteria</taxon>
        <taxon>Bacillati</taxon>
        <taxon>Actinomycetota</taxon>
        <taxon>Actinomycetes</taxon>
        <taxon>Kitasatosporales</taxon>
        <taxon>Streptomycetaceae</taxon>
        <taxon>Streptomyces</taxon>
    </lineage>
</organism>
<protein>
    <submittedName>
        <fullName evidence="2">Class I SAM-dependent methyltransferase</fullName>
    </submittedName>
</protein>
<accession>A0A5B8J6U1</accession>
<dbReference type="Gene3D" id="3.40.50.150">
    <property type="entry name" value="Vaccinia Virus protein VP39"/>
    <property type="match status" value="1"/>
</dbReference>
<dbReference type="InterPro" id="IPR013216">
    <property type="entry name" value="Methyltransf_11"/>
</dbReference>
<dbReference type="InterPro" id="IPR050508">
    <property type="entry name" value="Methyltransf_Superfamily"/>
</dbReference>
<keyword evidence="2" id="KW-0489">Methyltransferase</keyword>
<dbReference type="CDD" id="cd02440">
    <property type="entry name" value="AdoMet_MTases"/>
    <property type="match status" value="1"/>
</dbReference>
<dbReference type="Pfam" id="PF08241">
    <property type="entry name" value="Methyltransf_11"/>
    <property type="match status" value="1"/>
</dbReference>
<dbReference type="PANTHER" id="PTHR42912:SF80">
    <property type="entry name" value="METHYLTRANSFERASE DOMAIN-CONTAINING PROTEIN"/>
    <property type="match status" value="1"/>
</dbReference>
<dbReference type="AlphaFoldDB" id="A0A5B8J6U1"/>
<dbReference type="OrthoDB" id="9805171at2"/>
<evidence type="ECO:0000259" key="1">
    <source>
        <dbReference type="Pfam" id="PF08241"/>
    </source>
</evidence>
<evidence type="ECO:0000313" key="3">
    <source>
        <dbReference type="Proteomes" id="UP000320580"/>
    </source>
</evidence>
<dbReference type="Proteomes" id="UP000320580">
    <property type="component" value="Chromosome"/>
</dbReference>